<evidence type="ECO:0000256" key="3">
    <source>
        <dbReference type="ARBA" id="ARBA00022989"/>
    </source>
</evidence>
<name>A0A4Z0YM24_9PEZI</name>
<comment type="caution">
    <text evidence="9">The sequence shown here is derived from an EMBL/GenBank/DDBJ whole genome shotgun (WGS) entry which is preliminary data.</text>
</comment>
<evidence type="ECO:0000256" key="7">
    <source>
        <dbReference type="SAM" id="Phobius"/>
    </source>
</evidence>
<sequence>MISRMVLTRELRQVIFIGASVYNVVIACGKAAVILGWIRIFVPAPTRNPIFYGCWAAFILNSLYYAAATVTQNVACTPYRYTWDKTLPGGHCIDLPYVYVASGSIDIVTDLAIFILPQQVIWQLQMSTKKKIGVSLIFAVGIFGILSAIFRVVVSLNFQKAADATYAVSTVALPGKIPDNPWTQQGTPRSIGNKYKRIYDSIVMPLTTVATEDESHNNLSHDVQNRQHPWLKEGQQA</sequence>
<feature type="transmembrane region" description="Helical" evidence="7">
    <location>
        <begin position="132"/>
        <end position="154"/>
    </location>
</feature>
<feature type="region of interest" description="Disordered" evidence="6">
    <location>
        <begin position="214"/>
        <end position="237"/>
    </location>
</feature>
<evidence type="ECO:0000259" key="8">
    <source>
        <dbReference type="Pfam" id="PF20684"/>
    </source>
</evidence>
<protein>
    <recommendedName>
        <fullName evidence="8">Rhodopsin domain-containing protein</fullName>
    </recommendedName>
</protein>
<dbReference type="OrthoDB" id="4682787at2759"/>
<feature type="domain" description="Rhodopsin" evidence="8">
    <location>
        <begin position="14"/>
        <end position="170"/>
    </location>
</feature>
<dbReference type="InterPro" id="IPR049326">
    <property type="entry name" value="Rhodopsin_dom_fungi"/>
</dbReference>
<keyword evidence="10" id="KW-1185">Reference proteome</keyword>
<evidence type="ECO:0000256" key="4">
    <source>
        <dbReference type="ARBA" id="ARBA00023136"/>
    </source>
</evidence>
<evidence type="ECO:0000256" key="1">
    <source>
        <dbReference type="ARBA" id="ARBA00004141"/>
    </source>
</evidence>
<evidence type="ECO:0000313" key="10">
    <source>
        <dbReference type="Proteomes" id="UP000297716"/>
    </source>
</evidence>
<keyword evidence="3 7" id="KW-1133">Transmembrane helix</keyword>
<comment type="subcellular location">
    <subcellularLocation>
        <location evidence="1">Membrane</location>
        <topology evidence="1">Multi-pass membrane protein</topology>
    </subcellularLocation>
</comment>
<dbReference type="STRING" id="37992.A0A4Z0YM24"/>
<dbReference type="Pfam" id="PF20684">
    <property type="entry name" value="Fung_rhodopsin"/>
    <property type="match status" value="1"/>
</dbReference>
<feature type="transmembrane region" description="Helical" evidence="7">
    <location>
        <begin position="14"/>
        <end position="38"/>
    </location>
</feature>
<comment type="similarity">
    <text evidence="5">Belongs to the SAT4 family.</text>
</comment>
<accession>A0A4Z0YM24</accession>
<gene>
    <name evidence="9" type="ORF">E0Z10_g8751</name>
</gene>
<dbReference type="PANTHER" id="PTHR33048:SF47">
    <property type="entry name" value="INTEGRAL MEMBRANE PROTEIN-RELATED"/>
    <property type="match status" value="1"/>
</dbReference>
<feature type="transmembrane region" description="Helical" evidence="7">
    <location>
        <begin position="50"/>
        <end position="70"/>
    </location>
</feature>
<dbReference type="InterPro" id="IPR052337">
    <property type="entry name" value="SAT4-like"/>
</dbReference>
<dbReference type="GO" id="GO:0016020">
    <property type="term" value="C:membrane"/>
    <property type="evidence" value="ECO:0007669"/>
    <property type="project" value="UniProtKB-SubCell"/>
</dbReference>
<dbReference type="EMBL" id="SKBN01000248">
    <property type="protein sequence ID" value="TGJ80010.1"/>
    <property type="molecule type" value="Genomic_DNA"/>
</dbReference>
<dbReference type="AlphaFoldDB" id="A0A4Z0YM24"/>
<evidence type="ECO:0000256" key="6">
    <source>
        <dbReference type="SAM" id="MobiDB-lite"/>
    </source>
</evidence>
<dbReference type="PANTHER" id="PTHR33048">
    <property type="entry name" value="PTH11-LIKE INTEGRAL MEMBRANE PROTEIN (AFU_ORTHOLOGUE AFUA_5G11245)"/>
    <property type="match status" value="1"/>
</dbReference>
<evidence type="ECO:0000256" key="5">
    <source>
        <dbReference type="ARBA" id="ARBA00038359"/>
    </source>
</evidence>
<dbReference type="PROSITE" id="PS51257">
    <property type="entry name" value="PROKAR_LIPOPROTEIN"/>
    <property type="match status" value="1"/>
</dbReference>
<evidence type="ECO:0000313" key="9">
    <source>
        <dbReference type="EMBL" id="TGJ80010.1"/>
    </source>
</evidence>
<keyword evidence="4 7" id="KW-0472">Membrane</keyword>
<organism evidence="9 10">
    <name type="scientific">Xylaria hypoxylon</name>
    <dbReference type="NCBI Taxonomy" id="37992"/>
    <lineage>
        <taxon>Eukaryota</taxon>
        <taxon>Fungi</taxon>
        <taxon>Dikarya</taxon>
        <taxon>Ascomycota</taxon>
        <taxon>Pezizomycotina</taxon>
        <taxon>Sordariomycetes</taxon>
        <taxon>Xylariomycetidae</taxon>
        <taxon>Xylariales</taxon>
        <taxon>Xylariaceae</taxon>
        <taxon>Xylaria</taxon>
    </lineage>
</organism>
<reference evidence="9 10" key="1">
    <citation type="submission" date="2019-03" db="EMBL/GenBank/DDBJ databases">
        <title>Draft genome sequence of Xylaria hypoxylon DSM 108379, a ubiquitous saprotrophic-parasitic fungi on hardwood.</title>
        <authorList>
            <person name="Buettner E."/>
            <person name="Leonhardt S."/>
            <person name="Gebauer A.M."/>
            <person name="Liers C."/>
            <person name="Hofrichter M."/>
            <person name="Kellner H."/>
        </authorList>
    </citation>
    <scope>NUCLEOTIDE SEQUENCE [LARGE SCALE GENOMIC DNA]</scope>
    <source>
        <strain evidence="9 10">DSM 108379</strain>
    </source>
</reference>
<dbReference type="Proteomes" id="UP000297716">
    <property type="component" value="Unassembled WGS sequence"/>
</dbReference>
<evidence type="ECO:0000256" key="2">
    <source>
        <dbReference type="ARBA" id="ARBA00022692"/>
    </source>
</evidence>
<proteinExistence type="inferred from homology"/>
<keyword evidence="2 7" id="KW-0812">Transmembrane</keyword>